<evidence type="ECO:0000313" key="2">
    <source>
        <dbReference type="Proteomes" id="UP000014622"/>
    </source>
</evidence>
<accession>A0AB73A8U7</accession>
<dbReference type="EMBL" id="ATIT01000093">
    <property type="protein sequence ID" value="EPI12156.1"/>
    <property type="molecule type" value="Genomic_DNA"/>
</dbReference>
<reference evidence="1 2" key="1">
    <citation type="submission" date="2013-06" db="EMBL/GenBank/DDBJ databases">
        <authorList>
            <person name="Weinstock G."/>
            <person name="Sodergren E."/>
            <person name="Lobos E.A."/>
            <person name="Fulton L."/>
            <person name="Fulton R."/>
            <person name="Courtney L."/>
            <person name="Fronick C."/>
            <person name="O'Laughlin M."/>
            <person name="Godfrey J."/>
            <person name="Wilson R.M."/>
            <person name="Miner T."/>
            <person name="Farmer C."/>
            <person name="Delehaunty K."/>
            <person name="Cordes M."/>
            <person name="Minx P."/>
            <person name="Tomlinson C."/>
            <person name="Chen J."/>
            <person name="Wollam A."/>
            <person name="Pepin K.H."/>
            <person name="Bhonagiri V."/>
            <person name="Zhang X."/>
            <person name="Warren W."/>
            <person name="Mitreva M."/>
            <person name="Mardis E.R."/>
            <person name="Wilson R.K."/>
        </authorList>
    </citation>
    <scope>NUCLEOTIDE SEQUENCE [LARGE SCALE GENOMIC DNA]</scope>
    <source>
        <strain evidence="1 2">SD2A-2</strain>
    </source>
</reference>
<gene>
    <name evidence="1" type="ORF">D356_01605</name>
</gene>
<name>A0AB73A8U7_ENTFC</name>
<sequence length="55" mass="6314">MNVQGSKNKALLIANKIPAPFILYPSHSKSNNGMYLIIEKWINLYEYQMKSSTPK</sequence>
<organism evidence="1 2">
    <name type="scientific">Enterococcus faecium SD2A-2</name>
    <dbReference type="NCBI Taxonomy" id="1244154"/>
    <lineage>
        <taxon>Bacteria</taxon>
        <taxon>Bacillati</taxon>
        <taxon>Bacillota</taxon>
        <taxon>Bacilli</taxon>
        <taxon>Lactobacillales</taxon>
        <taxon>Enterococcaceae</taxon>
        <taxon>Enterococcus</taxon>
    </lineage>
</organism>
<proteinExistence type="predicted"/>
<evidence type="ECO:0000313" key="1">
    <source>
        <dbReference type="EMBL" id="EPI12156.1"/>
    </source>
</evidence>
<dbReference type="Proteomes" id="UP000014622">
    <property type="component" value="Unassembled WGS sequence"/>
</dbReference>
<evidence type="ECO:0008006" key="3">
    <source>
        <dbReference type="Google" id="ProtNLM"/>
    </source>
</evidence>
<dbReference type="AlphaFoldDB" id="A0AB73A8U7"/>
<protein>
    <recommendedName>
        <fullName evidence="3">Uracil-DNA glycosylase-like domain-containing protein</fullName>
    </recommendedName>
</protein>
<comment type="caution">
    <text evidence="1">The sequence shown here is derived from an EMBL/GenBank/DDBJ whole genome shotgun (WGS) entry which is preliminary data.</text>
</comment>